<comment type="subcellular location">
    <subcellularLocation>
        <location evidence="8">Cytoplasm</location>
    </subcellularLocation>
</comment>
<evidence type="ECO:0000313" key="11">
    <source>
        <dbReference type="Proteomes" id="UP001157161"/>
    </source>
</evidence>
<keyword evidence="5 8" id="KW-0645">Protease</keyword>
<evidence type="ECO:0000256" key="1">
    <source>
        <dbReference type="ARBA" id="ARBA00000135"/>
    </source>
</evidence>
<feature type="binding site" evidence="8">
    <location>
        <position position="285"/>
    </location>
    <ligand>
        <name>Mn(2+)</name>
        <dbReference type="ChEBI" id="CHEBI:29035"/>
        <label>2</label>
    </ligand>
</feature>
<dbReference type="Proteomes" id="UP001157161">
    <property type="component" value="Unassembled WGS sequence"/>
</dbReference>
<feature type="binding site" evidence="8">
    <location>
        <position position="346"/>
    </location>
    <ligand>
        <name>Mn(2+)</name>
        <dbReference type="ChEBI" id="CHEBI:29035"/>
        <label>2</label>
    </ligand>
</feature>
<dbReference type="AlphaFoldDB" id="A0AA37XE50"/>
<dbReference type="GO" id="GO:0070006">
    <property type="term" value="F:metalloaminopeptidase activity"/>
    <property type="evidence" value="ECO:0007669"/>
    <property type="project" value="InterPro"/>
</dbReference>
<evidence type="ECO:0000313" key="10">
    <source>
        <dbReference type="EMBL" id="GMA31501.1"/>
    </source>
</evidence>
<dbReference type="Gene3D" id="3.40.220.10">
    <property type="entry name" value="Leucine Aminopeptidase, subunit E, domain 1"/>
    <property type="match status" value="1"/>
</dbReference>
<dbReference type="EC" id="3.4.11.10" evidence="8"/>
<dbReference type="Pfam" id="PF00883">
    <property type="entry name" value="Peptidase_M17"/>
    <property type="match status" value="1"/>
</dbReference>
<dbReference type="Pfam" id="PF02789">
    <property type="entry name" value="Peptidase_M17_N"/>
    <property type="match status" value="1"/>
</dbReference>
<feature type="active site" evidence="8">
    <location>
        <position position="274"/>
    </location>
</feature>
<keyword evidence="4 8" id="KW-0031">Aminopeptidase</keyword>
<reference evidence="10" key="2">
    <citation type="submission" date="2023-02" db="EMBL/GenBank/DDBJ databases">
        <authorList>
            <person name="Sun Q."/>
            <person name="Mori K."/>
        </authorList>
    </citation>
    <scope>NUCLEOTIDE SEQUENCE</scope>
    <source>
        <strain evidence="10">NBRC 112290</strain>
    </source>
</reference>
<keyword evidence="8" id="KW-0464">Manganese</keyword>
<dbReference type="HAMAP" id="MF_00181">
    <property type="entry name" value="Cytosol_peptidase_M17"/>
    <property type="match status" value="1"/>
</dbReference>
<feature type="binding site" evidence="8">
    <location>
        <position position="267"/>
    </location>
    <ligand>
        <name>Mn(2+)</name>
        <dbReference type="ChEBI" id="CHEBI:29035"/>
        <label>1</label>
    </ligand>
</feature>
<gene>
    <name evidence="8 10" type="primary">pepA</name>
    <name evidence="10" type="ORF">GCM10025875_14930</name>
</gene>
<comment type="similarity">
    <text evidence="3 8">Belongs to the peptidase M17 family.</text>
</comment>
<keyword evidence="8" id="KW-0963">Cytoplasm</keyword>
<dbReference type="InterPro" id="IPR023042">
    <property type="entry name" value="Peptidase_M17_leu_NH2_pept"/>
</dbReference>
<reference evidence="10" key="1">
    <citation type="journal article" date="2014" name="Int. J. Syst. Evol. Microbiol.">
        <title>Complete genome sequence of Corynebacterium casei LMG S-19264T (=DSM 44701T), isolated from a smear-ripened cheese.</title>
        <authorList>
            <consortium name="US DOE Joint Genome Institute (JGI-PGF)"/>
            <person name="Walter F."/>
            <person name="Albersmeier A."/>
            <person name="Kalinowski J."/>
            <person name="Ruckert C."/>
        </authorList>
    </citation>
    <scope>NUCLEOTIDE SEQUENCE</scope>
    <source>
        <strain evidence="10">NBRC 112290</strain>
    </source>
</reference>
<evidence type="ECO:0000256" key="6">
    <source>
        <dbReference type="ARBA" id="ARBA00022801"/>
    </source>
</evidence>
<keyword evidence="6 8" id="KW-0378">Hydrolase</keyword>
<dbReference type="InterPro" id="IPR011356">
    <property type="entry name" value="Leucine_aapep/pepB"/>
</dbReference>
<dbReference type="CDD" id="cd00433">
    <property type="entry name" value="Peptidase_M17"/>
    <property type="match status" value="1"/>
</dbReference>
<dbReference type="GO" id="GO:0005737">
    <property type="term" value="C:cytoplasm"/>
    <property type="evidence" value="ECO:0007669"/>
    <property type="project" value="UniProtKB-SubCell"/>
</dbReference>
<dbReference type="PROSITE" id="PS00631">
    <property type="entry name" value="CYTOSOL_AP"/>
    <property type="match status" value="1"/>
</dbReference>
<evidence type="ECO:0000256" key="7">
    <source>
        <dbReference type="ARBA" id="ARBA00049972"/>
    </source>
</evidence>
<dbReference type="PRINTS" id="PR00481">
    <property type="entry name" value="LAMNOPPTDASE"/>
</dbReference>
<dbReference type="EC" id="3.4.11.1" evidence="8"/>
<evidence type="ECO:0000259" key="9">
    <source>
        <dbReference type="PROSITE" id="PS00631"/>
    </source>
</evidence>
<evidence type="ECO:0000256" key="3">
    <source>
        <dbReference type="ARBA" id="ARBA00009528"/>
    </source>
</evidence>
<feature type="domain" description="Cytosol aminopeptidase" evidence="9">
    <location>
        <begin position="342"/>
        <end position="349"/>
    </location>
</feature>
<feature type="binding site" evidence="8">
    <location>
        <position position="344"/>
    </location>
    <ligand>
        <name>Mn(2+)</name>
        <dbReference type="ChEBI" id="CHEBI:29035"/>
        <label>1</label>
    </ligand>
</feature>
<name>A0AA37XE50_9MICO</name>
<sequence>MPSTPVIASRQLETIDTDALVVFLAGGGGEPGTARILAEASDALTDELLDAVAALGLTGRADEVTLIPASPLLRASAVVLTGVGGDADHEPTAEFVRRAAGAAVRAASRHARVAVVPPSEDATAVAAAYEGALLGAYAFTRYRERPASKPEQTISVVTSKSRSKDVRAGLERAGVVARAVTSVRDLVNASPSDLTPAVFADEARTAVGSAKVKVSVADMAALRAGGYGGIVGVGQGSVNEPRLVTLSYSPARAKAHVALVGKGITFDSGGLSLKPPTSMITMKSDMAGAASVLHTVLAVAELGLPVRVTGFLALAENMPSGTAQRPSDVVTMRGGKTVEILNTDAEGRLVMADALVDAVALEPDAVIDIATLTGAQMVALGARTTGVMGDDGVRDAVVAAAGEAGEASWAMPLPEELREGLDSPIADLANIGGKFGGMLTAAVFLKEFTGSTPWAHLDIAGPSFNEGKPWGYTGKGGTGAGVRTLLTYLENVAATGEVR</sequence>
<comment type="caution">
    <text evidence="10">The sequence shown here is derived from an EMBL/GenBank/DDBJ whole genome shotgun (WGS) entry which is preliminary data.</text>
</comment>
<dbReference type="InterPro" id="IPR008283">
    <property type="entry name" value="Peptidase_M17_N"/>
</dbReference>
<comment type="catalytic activity">
    <reaction evidence="2 8">
        <text>Release of an N-terminal amino acid, preferentially leucine, but not glutamic or aspartic acids.</text>
        <dbReference type="EC" id="3.4.11.10"/>
    </reaction>
</comment>
<evidence type="ECO:0000256" key="4">
    <source>
        <dbReference type="ARBA" id="ARBA00022438"/>
    </source>
</evidence>
<dbReference type="EMBL" id="BSUM01000001">
    <property type="protein sequence ID" value="GMA31501.1"/>
    <property type="molecule type" value="Genomic_DNA"/>
</dbReference>
<dbReference type="PANTHER" id="PTHR11963">
    <property type="entry name" value="LEUCINE AMINOPEPTIDASE-RELATED"/>
    <property type="match status" value="1"/>
</dbReference>
<comment type="function">
    <text evidence="7 8">Presumably involved in the processing and regular turnover of intracellular proteins. Catalyzes the removal of unsubstituted N-terminal amino acids from various peptides.</text>
</comment>
<dbReference type="GO" id="GO:0006508">
    <property type="term" value="P:proteolysis"/>
    <property type="evidence" value="ECO:0007669"/>
    <property type="project" value="UniProtKB-KW"/>
</dbReference>
<keyword evidence="11" id="KW-1185">Reference proteome</keyword>
<dbReference type="InterPro" id="IPR000819">
    <property type="entry name" value="Peptidase_M17_C"/>
</dbReference>
<comment type="cofactor">
    <cofactor evidence="8">
        <name>Mn(2+)</name>
        <dbReference type="ChEBI" id="CHEBI:29035"/>
    </cofactor>
    <text evidence="8">Binds 2 manganese ions per subunit.</text>
</comment>
<feature type="binding site" evidence="8">
    <location>
        <position position="346"/>
    </location>
    <ligand>
        <name>Mn(2+)</name>
        <dbReference type="ChEBI" id="CHEBI:29035"/>
        <label>1</label>
    </ligand>
</feature>
<dbReference type="GO" id="GO:0030145">
    <property type="term" value="F:manganese ion binding"/>
    <property type="evidence" value="ECO:0007669"/>
    <property type="project" value="UniProtKB-UniRule"/>
</dbReference>
<dbReference type="NCBIfam" id="NF002073">
    <property type="entry name" value="PRK00913.1-2"/>
    <property type="match status" value="1"/>
</dbReference>
<evidence type="ECO:0000256" key="5">
    <source>
        <dbReference type="ARBA" id="ARBA00022670"/>
    </source>
</evidence>
<keyword evidence="8" id="KW-0479">Metal-binding</keyword>
<organism evidence="10 11">
    <name type="scientific">Litorihabitans aurantiacus</name>
    <dbReference type="NCBI Taxonomy" id="1930061"/>
    <lineage>
        <taxon>Bacteria</taxon>
        <taxon>Bacillati</taxon>
        <taxon>Actinomycetota</taxon>
        <taxon>Actinomycetes</taxon>
        <taxon>Micrococcales</taxon>
        <taxon>Beutenbergiaceae</taxon>
        <taxon>Litorihabitans</taxon>
    </lineage>
</organism>
<dbReference type="SUPFAM" id="SSF52949">
    <property type="entry name" value="Macro domain-like"/>
    <property type="match status" value="1"/>
</dbReference>
<dbReference type="Gene3D" id="3.40.630.10">
    <property type="entry name" value="Zn peptidases"/>
    <property type="match status" value="1"/>
</dbReference>
<dbReference type="RefSeq" id="WP_284250311.1">
    <property type="nucleotide sequence ID" value="NZ_BSUM01000001.1"/>
</dbReference>
<dbReference type="PANTHER" id="PTHR11963:SF23">
    <property type="entry name" value="CYTOSOL AMINOPEPTIDASE"/>
    <property type="match status" value="1"/>
</dbReference>
<feature type="binding site" evidence="8">
    <location>
        <position position="267"/>
    </location>
    <ligand>
        <name>Mn(2+)</name>
        <dbReference type="ChEBI" id="CHEBI:29035"/>
        <label>2</label>
    </ligand>
</feature>
<comment type="catalytic activity">
    <reaction evidence="1 8">
        <text>Release of an N-terminal amino acid, Xaa-|-Yaa-, in which Xaa is preferably Leu, but may be other amino acids including Pro although not Arg or Lys, and Yaa may be Pro. Amino acid amides and methyl esters are also readily hydrolyzed, but rates on arylamides are exceedingly low.</text>
        <dbReference type="EC" id="3.4.11.1"/>
    </reaction>
</comment>
<dbReference type="InterPro" id="IPR043472">
    <property type="entry name" value="Macro_dom-like"/>
</dbReference>
<feature type="active site" evidence="8">
    <location>
        <position position="348"/>
    </location>
</feature>
<accession>A0AA37XE50</accession>
<proteinExistence type="inferred from homology"/>
<feature type="binding site" evidence="8">
    <location>
        <position position="262"/>
    </location>
    <ligand>
        <name>Mn(2+)</name>
        <dbReference type="ChEBI" id="CHEBI:29035"/>
        <label>2</label>
    </ligand>
</feature>
<evidence type="ECO:0000256" key="8">
    <source>
        <dbReference type="HAMAP-Rule" id="MF_00181"/>
    </source>
</evidence>
<dbReference type="SUPFAM" id="SSF53187">
    <property type="entry name" value="Zn-dependent exopeptidases"/>
    <property type="match status" value="1"/>
</dbReference>
<evidence type="ECO:0000256" key="2">
    <source>
        <dbReference type="ARBA" id="ARBA00000967"/>
    </source>
</evidence>
<protein>
    <recommendedName>
        <fullName evidence="8">Probable cytosol aminopeptidase</fullName>
        <ecNumber evidence="8">3.4.11.1</ecNumber>
    </recommendedName>
    <alternativeName>
        <fullName evidence="8">Leucine aminopeptidase</fullName>
        <shortName evidence="8">LAP</shortName>
        <ecNumber evidence="8">3.4.11.10</ecNumber>
    </alternativeName>
    <alternativeName>
        <fullName evidence="8">Leucyl aminopeptidase</fullName>
    </alternativeName>
</protein>